<name>A0A3L9Y1D6_9RHOB</name>
<dbReference type="InterPro" id="IPR036162">
    <property type="entry name" value="Resolvase-like_N_sf"/>
</dbReference>
<dbReference type="OrthoDB" id="2290206at2"/>
<feature type="domain" description="Resolvase/invertase-type recombinase catalytic" evidence="8">
    <location>
        <begin position="3"/>
        <end position="137"/>
    </location>
</feature>
<sequence>MPKTIGYARVSTAEQNLALQVSALRAAGCTEIFEELGVSGAQAERPALEAALGALERGDTLIVWRLDRLGRSLRHLIDLNDELTARGCYFESLTEKIDTSSAMGKFVFHILGAVAELEREIIRERTLAGMAEAAKQGRLPGRPRLAA</sequence>
<dbReference type="RefSeq" id="WP_121899306.1">
    <property type="nucleotide sequence ID" value="NZ_RCNT01000010.1"/>
</dbReference>
<keyword evidence="4" id="KW-0238">DNA-binding</keyword>
<dbReference type="Pfam" id="PF00239">
    <property type="entry name" value="Resolvase"/>
    <property type="match status" value="1"/>
</dbReference>
<dbReference type="PROSITE" id="PS00398">
    <property type="entry name" value="RECOMBINASES_2"/>
    <property type="match status" value="1"/>
</dbReference>
<keyword evidence="3" id="KW-0230">DNA invertase</keyword>
<evidence type="ECO:0000313" key="10">
    <source>
        <dbReference type="Proteomes" id="UP000281343"/>
    </source>
</evidence>
<evidence type="ECO:0000256" key="4">
    <source>
        <dbReference type="ARBA" id="ARBA00023125"/>
    </source>
</evidence>
<dbReference type="PROSITE" id="PS51736">
    <property type="entry name" value="RECOMBINASES_3"/>
    <property type="match status" value="1"/>
</dbReference>
<dbReference type="GO" id="GO:0015074">
    <property type="term" value="P:DNA integration"/>
    <property type="evidence" value="ECO:0007669"/>
    <property type="project" value="UniProtKB-KW"/>
</dbReference>
<dbReference type="Gene3D" id="3.40.50.1390">
    <property type="entry name" value="Resolvase, N-terminal catalytic domain"/>
    <property type="match status" value="1"/>
</dbReference>
<reference evidence="9 10" key="1">
    <citation type="submission" date="2018-10" db="EMBL/GenBank/DDBJ databases">
        <authorList>
            <person name="Jung H.S."/>
            <person name="Jeon C.O."/>
        </authorList>
    </citation>
    <scope>NUCLEOTIDE SEQUENCE [LARGE SCALE GENOMIC DNA]</scope>
    <source>
        <strain evidence="9 10">MA-7-27</strain>
    </source>
</reference>
<dbReference type="SMART" id="SM00857">
    <property type="entry name" value="Resolvase"/>
    <property type="match status" value="1"/>
</dbReference>
<dbReference type="InterPro" id="IPR006118">
    <property type="entry name" value="Recombinase_CS"/>
</dbReference>
<protein>
    <submittedName>
        <fullName evidence="9">Recombinase family protein</fullName>
    </submittedName>
</protein>
<evidence type="ECO:0000256" key="2">
    <source>
        <dbReference type="ARBA" id="ARBA00022908"/>
    </source>
</evidence>
<evidence type="ECO:0000313" key="9">
    <source>
        <dbReference type="EMBL" id="RMA40897.1"/>
    </source>
</evidence>
<comment type="caution">
    <text evidence="9">The sequence shown here is derived from an EMBL/GenBank/DDBJ whole genome shotgun (WGS) entry which is preliminary data.</text>
</comment>
<organism evidence="9 10">
    <name type="scientific">Rhodophyticola porphyridii</name>
    <dbReference type="NCBI Taxonomy" id="1852017"/>
    <lineage>
        <taxon>Bacteria</taxon>
        <taxon>Pseudomonadati</taxon>
        <taxon>Pseudomonadota</taxon>
        <taxon>Alphaproteobacteria</taxon>
        <taxon>Rhodobacterales</taxon>
        <taxon>Roseobacteraceae</taxon>
        <taxon>Rhodophyticola</taxon>
    </lineage>
</organism>
<evidence type="ECO:0000256" key="1">
    <source>
        <dbReference type="ARBA" id="ARBA00009913"/>
    </source>
</evidence>
<proteinExistence type="inferred from homology"/>
<dbReference type="Proteomes" id="UP000281343">
    <property type="component" value="Unassembled WGS sequence"/>
</dbReference>
<dbReference type="InterPro" id="IPR050639">
    <property type="entry name" value="SSR_resolvase"/>
</dbReference>
<evidence type="ECO:0000256" key="5">
    <source>
        <dbReference type="ARBA" id="ARBA00023172"/>
    </source>
</evidence>
<dbReference type="GO" id="GO:0000150">
    <property type="term" value="F:DNA strand exchange activity"/>
    <property type="evidence" value="ECO:0007669"/>
    <property type="project" value="UniProtKB-KW"/>
</dbReference>
<feature type="active site" description="O-(5'-phospho-DNA)-serine intermediate" evidence="6 7">
    <location>
        <position position="11"/>
    </location>
</feature>
<dbReference type="SUPFAM" id="SSF53041">
    <property type="entry name" value="Resolvase-like"/>
    <property type="match status" value="1"/>
</dbReference>
<dbReference type="InterPro" id="IPR006119">
    <property type="entry name" value="Resolv_N"/>
</dbReference>
<dbReference type="PANTHER" id="PTHR30461">
    <property type="entry name" value="DNA-INVERTASE FROM LAMBDOID PROPHAGE"/>
    <property type="match status" value="1"/>
</dbReference>
<accession>A0A3L9Y1D6</accession>
<keyword evidence="2" id="KW-0229">DNA integration</keyword>
<evidence type="ECO:0000256" key="7">
    <source>
        <dbReference type="PROSITE-ProRule" id="PRU10137"/>
    </source>
</evidence>
<gene>
    <name evidence="9" type="ORF">D9R08_17200</name>
</gene>
<dbReference type="FunFam" id="3.40.50.1390:FF:000001">
    <property type="entry name" value="DNA recombinase"/>
    <property type="match status" value="1"/>
</dbReference>
<keyword evidence="10" id="KW-1185">Reference proteome</keyword>
<evidence type="ECO:0000256" key="3">
    <source>
        <dbReference type="ARBA" id="ARBA00023100"/>
    </source>
</evidence>
<comment type="similarity">
    <text evidence="1">Belongs to the site-specific recombinase resolvase family.</text>
</comment>
<evidence type="ECO:0000259" key="8">
    <source>
        <dbReference type="PROSITE" id="PS51736"/>
    </source>
</evidence>
<dbReference type="PANTHER" id="PTHR30461:SF2">
    <property type="entry name" value="SERINE RECOMBINASE PINE-RELATED"/>
    <property type="match status" value="1"/>
</dbReference>
<dbReference type="EMBL" id="RCNT01000010">
    <property type="protein sequence ID" value="RMA40897.1"/>
    <property type="molecule type" value="Genomic_DNA"/>
</dbReference>
<dbReference type="AlphaFoldDB" id="A0A3L9Y1D6"/>
<dbReference type="CDD" id="cd03768">
    <property type="entry name" value="SR_ResInv"/>
    <property type="match status" value="1"/>
</dbReference>
<keyword evidence="5" id="KW-0233">DNA recombination</keyword>
<dbReference type="GO" id="GO:0003677">
    <property type="term" value="F:DNA binding"/>
    <property type="evidence" value="ECO:0007669"/>
    <property type="project" value="UniProtKB-KW"/>
</dbReference>
<evidence type="ECO:0000256" key="6">
    <source>
        <dbReference type="PIRSR" id="PIRSR606118-50"/>
    </source>
</evidence>
<dbReference type="PROSITE" id="PS00397">
    <property type="entry name" value="RECOMBINASES_1"/>
    <property type="match status" value="1"/>
</dbReference>